<feature type="compositionally biased region" description="Basic residues" evidence="1">
    <location>
        <begin position="1"/>
        <end position="20"/>
    </location>
</feature>
<sequence>MVRVARTVHRRRCMSKIHTRQRGETRSPHPRREDDRGAKKAANAAPPGGALIGRRVGRSSKDLGDALKRPEKVHGNYPVDTSKKGVSATDKKAGGESTARRNSRKNAASARYALEDSKSTPSRKSTRRSANSQKPDNQLKNRQTRASTSPEANARRARASATRTRGGGRVAPRT</sequence>
<accession>A0A0F6W1I5</accession>
<name>A0A0F6W1I5_9BACT</name>
<feature type="compositionally biased region" description="Low complexity" evidence="1">
    <location>
        <begin position="40"/>
        <end position="49"/>
    </location>
</feature>
<evidence type="ECO:0000313" key="3">
    <source>
        <dbReference type="Proteomes" id="UP000034883"/>
    </source>
</evidence>
<reference evidence="2 3" key="1">
    <citation type="submission" date="2015-03" db="EMBL/GenBank/DDBJ databases">
        <title>Genome assembly of Sandaracinus amylolyticus DSM 53668.</title>
        <authorList>
            <person name="Sharma G."/>
            <person name="Subramanian S."/>
        </authorList>
    </citation>
    <scope>NUCLEOTIDE SEQUENCE [LARGE SCALE GENOMIC DNA]</scope>
    <source>
        <strain evidence="2 3">DSM 53668</strain>
    </source>
</reference>
<dbReference type="STRING" id="927083.DB32_002274"/>
<dbReference type="KEGG" id="samy:DB32_002274"/>
<proteinExistence type="predicted"/>
<protein>
    <submittedName>
        <fullName evidence="2">Putative DNA binding protein</fullName>
    </submittedName>
</protein>
<feature type="compositionally biased region" description="Basic and acidic residues" evidence="1">
    <location>
        <begin position="21"/>
        <end position="38"/>
    </location>
</feature>
<keyword evidence="3" id="KW-1185">Reference proteome</keyword>
<dbReference type="AlphaFoldDB" id="A0A0F6W1I5"/>
<feature type="compositionally biased region" description="Gly residues" evidence="1">
    <location>
        <begin position="165"/>
        <end position="174"/>
    </location>
</feature>
<evidence type="ECO:0000256" key="1">
    <source>
        <dbReference type="SAM" id="MobiDB-lite"/>
    </source>
</evidence>
<feature type="region of interest" description="Disordered" evidence="1">
    <location>
        <begin position="1"/>
        <end position="174"/>
    </location>
</feature>
<evidence type="ECO:0000313" key="2">
    <source>
        <dbReference type="EMBL" id="AKF05125.1"/>
    </source>
</evidence>
<gene>
    <name evidence="2" type="ORF">DB32_002274</name>
</gene>
<feature type="compositionally biased region" description="Basic and acidic residues" evidence="1">
    <location>
        <begin position="59"/>
        <end position="74"/>
    </location>
</feature>
<feature type="compositionally biased region" description="Polar residues" evidence="1">
    <location>
        <begin position="130"/>
        <end position="151"/>
    </location>
</feature>
<dbReference type="Proteomes" id="UP000034883">
    <property type="component" value="Chromosome"/>
</dbReference>
<organism evidence="2 3">
    <name type="scientific">Sandaracinus amylolyticus</name>
    <dbReference type="NCBI Taxonomy" id="927083"/>
    <lineage>
        <taxon>Bacteria</taxon>
        <taxon>Pseudomonadati</taxon>
        <taxon>Myxococcota</taxon>
        <taxon>Polyangia</taxon>
        <taxon>Polyangiales</taxon>
        <taxon>Sandaracinaceae</taxon>
        <taxon>Sandaracinus</taxon>
    </lineage>
</organism>
<dbReference type="EMBL" id="CP011125">
    <property type="protein sequence ID" value="AKF05125.1"/>
    <property type="molecule type" value="Genomic_DNA"/>
</dbReference>